<evidence type="ECO:0000256" key="1">
    <source>
        <dbReference type="SAM" id="MobiDB-lite"/>
    </source>
</evidence>
<accession>A0A1H7F1T1</accession>
<sequence>MLKRPILLFALPVVLCITLSACGGDDTVAASSNAQQDSGVTNSAPSGLRSAP</sequence>
<gene>
    <name evidence="3" type="ORF">SAMN05192542_10120</name>
</gene>
<feature type="chain" id="PRO_5030028866" evidence="2">
    <location>
        <begin position="24"/>
        <end position="52"/>
    </location>
</feature>
<keyword evidence="4" id="KW-1185">Reference proteome</keyword>
<organism evidence="3 4">
    <name type="scientific">Paraburkholderia caballeronis</name>
    <dbReference type="NCBI Taxonomy" id="416943"/>
    <lineage>
        <taxon>Bacteria</taxon>
        <taxon>Pseudomonadati</taxon>
        <taxon>Pseudomonadota</taxon>
        <taxon>Betaproteobacteria</taxon>
        <taxon>Burkholderiales</taxon>
        <taxon>Burkholderiaceae</taxon>
        <taxon>Paraburkholderia</taxon>
    </lineage>
</organism>
<feature type="compositionally biased region" description="Polar residues" evidence="1">
    <location>
        <begin position="29"/>
        <end position="45"/>
    </location>
</feature>
<name>A0A1H7F1T1_9BURK</name>
<evidence type="ECO:0000256" key="2">
    <source>
        <dbReference type="SAM" id="SignalP"/>
    </source>
</evidence>
<feature type="region of interest" description="Disordered" evidence="1">
    <location>
        <begin position="29"/>
        <end position="52"/>
    </location>
</feature>
<feature type="signal peptide" evidence="2">
    <location>
        <begin position="1"/>
        <end position="23"/>
    </location>
</feature>
<dbReference type="EMBL" id="FOAJ01000001">
    <property type="protein sequence ID" value="SEK18262.1"/>
    <property type="molecule type" value="Genomic_DNA"/>
</dbReference>
<evidence type="ECO:0000313" key="4">
    <source>
        <dbReference type="Proteomes" id="UP000199120"/>
    </source>
</evidence>
<proteinExistence type="predicted"/>
<reference evidence="4" key="1">
    <citation type="submission" date="2016-10" db="EMBL/GenBank/DDBJ databases">
        <authorList>
            <person name="Varghese N."/>
            <person name="Submissions S."/>
        </authorList>
    </citation>
    <scope>NUCLEOTIDE SEQUENCE [LARGE SCALE GENOMIC DNA]</scope>
    <source>
        <strain evidence="4">LMG 26416</strain>
    </source>
</reference>
<dbReference type="RefSeq" id="WP_166676728.1">
    <property type="nucleotide sequence ID" value="NZ_FNSR01000003.1"/>
</dbReference>
<dbReference type="Proteomes" id="UP000199120">
    <property type="component" value="Unassembled WGS sequence"/>
</dbReference>
<protein>
    <submittedName>
        <fullName evidence="3">Uncharacterized protein</fullName>
    </submittedName>
</protein>
<dbReference type="AlphaFoldDB" id="A0A1H7F1T1"/>
<evidence type="ECO:0000313" key="3">
    <source>
        <dbReference type="EMBL" id="SEK18262.1"/>
    </source>
</evidence>
<dbReference type="PROSITE" id="PS51257">
    <property type="entry name" value="PROKAR_LIPOPROTEIN"/>
    <property type="match status" value="1"/>
</dbReference>
<keyword evidence="2" id="KW-0732">Signal</keyword>